<accession>A0A158SX61</accession>
<dbReference type="AlphaFoldDB" id="A0A158SX61"/>
<gene>
    <name evidence="1" type="ORF">NTHI1209_01062</name>
</gene>
<dbReference type="EMBL" id="JMQP01000002">
    <property type="protein sequence ID" value="KIS35455.1"/>
    <property type="molecule type" value="Genomic_DNA"/>
</dbReference>
<proteinExistence type="predicted"/>
<evidence type="ECO:0000313" key="2">
    <source>
        <dbReference type="Proteomes" id="UP000050700"/>
    </source>
</evidence>
<sequence>MICKGNTNFFVQIPIFNFKILASEQIFIINKSHNIYFINKKVRLKSSALFSS</sequence>
<dbReference type="PATRIC" id="fig|727.582.peg.974"/>
<protein>
    <submittedName>
        <fullName evidence="1">Uncharacterized protein</fullName>
    </submittedName>
</protein>
<dbReference type="Proteomes" id="UP000050700">
    <property type="component" value="Unassembled WGS sequence"/>
</dbReference>
<evidence type="ECO:0000313" key="1">
    <source>
        <dbReference type="EMBL" id="KIS35455.1"/>
    </source>
</evidence>
<organism evidence="1 2">
    <name type="scientific">Haemophilus influenzae</name>
    <dbReference type="NCBI Taxonomy" id="727"/>
    <lineage>
        <taxon>Bacteria</taxon>
        <taxon>Pseudomonadati</taxon>
        <taxon>Pseudomonadota</taxon>
        <taxon>Gammaproteobacteria</taxon>
        <taxon>Pasteurellales</taxon>
        <taxon>Pasteurellaceae</taxon>
        <taxon>Haemophilus</taxon>
    </lineage>
</organism>
<comment type="caution">
    <text evidence="1">The sequence shown here is derived from an EMBL/GenBank/DDBJ whole genome shotgun (WGS) entry which is preliminary data.</text>
</comment>
<reference evidence="1 2" key="1">
    <citation type="submission" date="2014-05" db="EMBL/GenBank/DDBJ databases">
        <title>Methylome analysis of the phasevarions of Haemophilus influenzae.</title>
        <authorList>
            <person name="Atack J.M."/>
            <person name="Fox K.L."/>
            <person name="Power P.M."/>
            <person name="Clark T."/>
            <person name="Jurcisek J."/>
            <person name="Korlach J."/>
            <person name="Bakaletz L.O."/>
            <person name="Jennings M.P."/>
        </authorList>
    </citation>
    <scope>NUCLEOTIDE SEQUENCE [LARGE SCALE GENOMIC DNA]</scope>
    <source>
        <strain evidence="1 2">1209</strain>
    </source>
</reference>
<name>A0A158SX61_HAEIF</name>